<reference evidence="4 5" key="1">
    <citation type="submission" date="2017-09" db="EMBL/GenBank/DDBJ databases">
        <title>Genomics of the genus Arcobacter.</title>
        <authorList>
            <person name="Perez-Cataluna A."/>
            <person name="Figueras M.J."/>
            <person name="Salas-Masso N."/>
        </authorList>
    </citation>
    <scope>NUCLEOTIDE SEQUENCE [LARGE SCALE GENOMIC DNA]</scope>
    <source>
        <strain evidence="4 5">DSM 18005</strain>
    </source>
</reference>
<sequence>MINIVSQKVDENLKIVVQELEKKEDIKKLQELLNTTNKVEINFLNIQVICEQIIIALFKIKSNLSIYTNENTLKTYLSNLGFNIKLLKEQNNNKNILNLDYLALAGSAGSLKKFINIIENLPASEISVFVIMHHRPDEKSSLSQILQTKTKYYKVIEAKSDMRVEPSTIYTAPPGKHMIVIGGFIFLTDEAKRNFSKPSISTSFESLSNEYKNNLLAILVCGYGSDGSDCLKLLKNNGTTVIIENPEECEAKPMLENAIKTKQYDKILYLNEIKEYINYFLNSEPFNKEELENFLDKIYEVYGYDYRGYNLEHIKRRIKLFYSTLKPKNFYEFEKKVLDNKNIFKDLFLNISVNVTTFYRNPEVFKILKENLLLKLDSFLDIKIWCAGCSSGEEPYSIAIFLKELGLLHKSLIYATDLNDIVLKNAKNGLYSMQNYKQFLKHYYQAGGSESFSKYFNHFENFVQVKDEIKQRILFFRHNLVEDKKINDFQLIFCRNVIIYFDKELKTDIFELFNQSLDSYGFLVLGESESLDNHEKFITIDKSNRIYKRKT</sequence>
<dbReference type="InterPro" id="IPR029063">
    <property type="entry name" value="SAM-dependent_MTases_sf"/>
</dbReference>
<dbReference type="PROSITE" id="PS50123">
    <property type="entry name" value="CHER"/>
    <property type="match status" value="1"/>
</dbReference>
<name>A0A2N1J4V3_9BACT</name>
<evidence type="ECO:0000256" key="1">
    <source>
        <dbReference type="PROSITE-ProRule" id="PRU00050"/>
    </source>
</evidence>
<dbReference type="PANTHER" id="PTHR24422">
    <property type="entry name" value="CHEMOTAXIS PROTEIN METHYLTRANSFERASE"/>
    <property type="match status" value="1"/>
</dbReference>
<dbReference type="EMBL" id="NXIF01000011">
    <property type="protein sequence ID" value="PKI81597.1"/>
    <property type="molecule type" value="Genomic_DNA"/>
</dbReference>
<gene>
    <name evidence="4" type="ORF">CP960_03130</name>
</gene>
<keyword evidence="1" id="KW-0145">Chemotaxis</keyword>
<evidence type="ECO:0000259" key="3">
    <source>
        <dbReference type="PROSITE" id="PS50123"/>
    </source>
</evidence>
<dbReference type="GO" id="GO:0008984">
    <property type="term" value="F:protein-glutamate methylesterase activity"/>
    <property type="evidence" value="ECO:0007669"/>
    <property type="project" value="InterPro"/>
</dbReference>
<proteinExistence type="predicted"/>
<dbReference type="AlphaFoldDB" id="A0A2N1J4V3"/>
<dbReference type="GO" id="GO:0005737">
    <property type="term" value="C:cytoplasm"/>
    <property type="evidence" value="ECO:0007669"/>
    <property type="project" value="InterPro"/>
</dbReference>
<dbReference type="SUPFAM" id="SSF52738">
    <property type="entry name" value="Methylesterase CheB, C-terminal domain"/>
    <property type="match status" value="1"/>
</dbReference>
<feature type="domain" description="CheB-type methylesterase" evidence="2">
    <location>
        <begin position="102"/>
        <end position="284"/>
    </location>
</feature>
<dbReference type="Proteomes" id="UP000233248">
    <property type="component" value="Unassembled WGS sequence"/>
</dbReference>
<dbReference type="SMART" id="SM00138">
    <property type="entry name" value="MeTrc"/>
    <property type="match status" value="1"/>
</dbReference>
<dbReference type="SUPFAM" id="SSF53335">
    <property type="entry name" value="S-adenosyl-L-methionine-dependent methyltransferases"/>
    <property type="match status" value="1"/>
</dbReference>
<dbReference type="KEGG" id="ahs:AHALO_1260"/>
<evidence type="ECO:0008006" key="6">
    <source>
        <dbReference type="Google" id="ProtNLM"/>
    </source>
</evidence>
<dbReference type="InterPro" id="IPR035909">
    <property type="entry name" value="CheB_C"/>
</dbReference>
<dbReference type="PANTHER" id="PTHR24422:SF8">
    <property type="entry name" value="CHEMOTAXIS PROTEIN"/>
    <property type="match status" value="1"/>
</dbReference>
<accession>A0A2N1J4V3</accession>
<dbReference type="InterPro" id="IPR022642">
    <property type="entry name" value="CheR_C"/>
</dbReference>
<feature type="active site" evidence="1">
    <location>
        <position position="226"/>
    </location>
</feature>
<evidence type="ECO:0000313" key="5">
    <source>
        <dbReference type="Proteomes" id="UP000233248"/>
    </source>
</evidence>
<dbReference type="Gene3D" id="3.40.50.150">
    <property type="entry name" value="Vaccinia Virus protein VP39"/>
    <property type="match status" value="1"/>
</dbReference>
<dbReference type="RefSeq" id="WP_101183780.1">
    <property type="nucleotide sequence ID" value="NZ_CP031218.1"/>
</dbReference>
<dbReference type="Pfam" id="PF01739">
    <property type="entry name" value="CheR"/>
    <property type="match status" value="1"/>
</dbReference>
<feature type="active site" evidence="1">
    <location>
        <position position="134"/>
    </location>
</feature>
<dbReference type="PRINTS" id="PR00996">
    <property type="entry name" value="CHERMTFRASE"/>
</dbReference>
<organism evidence="4 5">
    <name type="scientific">Malaciobacter halophilus</name>
    <dbReference type="NCBI Taxonomy" id="197482"/>
    <lineage>
        <taxon>Bacteria</taxon>
        <taxon>Pseudomonadati</taxon>
        <taxon>Campylobacterota</taxon>
        <taxon>Epsilonproteobacteria</taxon>
        <taxon>Campylobacterales</taxon>
        <taxon>Arcobacteraceae</taxon>
        <taxon>Malaciobacter</taxon>
    </lineage>
</organism>
<dbReference type="GO" id="GO:0006935">
    <property type="term" value="P:chemotaxis"/>
    <property type="evidence" value="ECO:0007669"/>
    <property type="project" value="UniProtKB-UniRule"/>
</dbReference>
<dbReference type="Gene3D" id="3.40.50.180">
    <property type="entry name" value="Methylesterase CheB, C-terminal domain"/>
    <property type="match status" value="1"/>
</dbReference>
<keyword evidence="5" id="KW-1185">Reference proteome</keyword>
<comment type="caution">
    <text evidence="4">The sequence shown here is derived from an EMBL/GenBank/DDBJ whole genome shotgun (WGS) entry which is preliminary data.</text>
</comment>
<dbReference type="InterPro" id="IPR000780">
    <property type="entry name" value="CheR_MeTrfase"/>
</dbReference>
<feature type="active site" evidence="1">
    <location>
        <position position="107"/>
    </location>
</feature>
<dbReference type="SUPFAM" id="SSF47757">
    <property type="entry name" value="Chemotaxis receptor methyltransferase CheR, N-terminal domain"/>
    <property type="match status" value="1"/>
</dbReference>
<evidence type="ECO:0000259" key="2">
    <source>
        <dbReference type="PROSITE" id="PS50122"/>
    </source>
</evidence>
<dbReference type="GO" id="GO:0000156">
    <property type="term" value="F:phosphorelay response regulator activity"/>
    <property type="evidence" value="ECO:0007669"/>
    <property type="project" value="InterPro"/>
</dbReference>
<feature type="domain" description="CheR-type methyltransferase" evidence="3">
    <location>
        <begin position="279"/>
        <end position="551"/>
    </location>
</feature>
<keyword evidence="1" id="KW-0378">Hydrolase</keyword>
<dbReference type="InterPro" id="IPR000673">
    <property type="entry name" value="Sig_transdc_resp-reg_Me-estase"/>
</dbReference>
<protein>
    <recommendedName>
        <fullName evidence="6">Chemotaxis protein CheR</fullName>
    </recommendedName>
</protein>
<dbReference type="Pfam" id="PF01339">
    <property type="entry name" value="CheB_methylest"/>
    <property type="match status" value="1"/>
</dbReference>
<dbReference type="PROSITE" id="PS50122">
    <property type="entry name" value="CHEB"/>
    <property type="match status" value="1"/>
</dbReference>
<dbReference type="InterPro" id="IPR050903">
    <property type="entry name" value="Bact_Chemotaxis_MeTrfase"/>
</dbReference>
<evidence type="ECO:0000313" key="4">
    <source>
        <dbReference type="EMBL" id="PKI81597.1"/>
    </source>
</evidence>
<dbReference type="OrthoDB" id="9786165at2"/>
<dbReference type="GO" id="GO:0008757">
    <property type="term" value="F:S-adenosylmethionine-dependent methyltransferase activity"/>
    <property type="evidence" value="ECO:0007669"/>
    <property type="project" value="InterPro"/>
</dbReference>